<evidence type="ECO:0000259" key="2">
    <source>
        <dbReference type="Pfam" id="PF03399"/>
    </source>
</evidence>
<gene>
    <name evidence="3" type="primary">SAC3C</name>
    <name evidence="3" type="ORF">CR513_36180</name>
</gene>
<dbReference type="PANTHER" id="PTHR12436:SF3">
    <property type="entry name" value="GERMINAL-CENTER ASSOCIATED NUCLEAR PROTEIN"/>
    <property type="match status" value="1"/>
</dbReference>
<feature type="non-terminal residue" evidence="3">
    <location>
        <position position="1"/>
    </location>
</feature>
<sequence>MEGGSGNLRSSFSQSRRRGGHKFPCNESKVSGFAKRDTCSSTSGSSASTSVLSNTQEDAQPSSNYVGTCPYMCPERERIQREKLRDLAVFERLNGNHGKSSPALAVKKFCRTISTKYVQASDMRPITVLEDTLNYLLSLLESKEHSFEVVHDFVFDRTRSIRQDITMQNIVNKKAIYMYEGMVKFHVISHYKLWCSMSYPNTASMHHLNMEQLTKTLTSLFNLYEANRNSNHVHENEAEFHSLYVLLHLGSNSQPMGEPLSLWFRRVSTPVLKSKEMCFARRILRSFRLGNYKDFFCTAAAQASYLQFCIMMPYINDVRALALSCINFGGYKLHPYPLFDLSKHLMIKEIIDTTCNRKEYFNQVIVSFCQKESIIHGLSCQNTSTKWNWRKEKWASLRPNSSIIDVLITTYLINRLLSRVLRFKRPIEILSSFYSNLSITNNLTPRESDLESFCNYCSLETSTDESGNKLLPTKQTTFSHPKGGFQSYSFLGLQEYE</sequence>
<dbReference type="Proteomes" id="UP000257109">
    <property type="component" value="Unassembled WGS sequence"/>
</dbReference>
<dbReference type="GO" id="GO:0070390">
    <property type="term" value="C:transcription export complex 2"/>
    <property type="evidence" value="ECO:0007669"/>
    <property type="project" value="TreeGrafter"/>
</dbReference>
<dbReference type="PANTHER" id="PTHR12436">
    <property type="entry name" value="80 KDA MCM3-ASSOCIATED PROTEIN"/>
    <property type="match status" value="1"/>
</dbReference>
<organism evidence="3 4">
    <name type="scientific">Mucuna pruriens</name>
    <name type="common">Velvet bean</name>
    <name type="synonym">Dolichos pruriens</name>
    <dbReference type="NCBI Taxonomy" id="157652"/>
    <lineage>
        <taxon>Eukaryota</taxon>
        <taxon>Viridiplantae</taxon>
        <taxon>Streptophyta</taxon>
        <taxon>Embryophyta</taxon>
        <taxon>Tracheophyta</taxon>
        <taxon>Spermatophyta</taxon>
        <taxon>Magnoliopsida</taxon>
        <taxon>eudicotyledons</taxon>
        <taxon>Gunneridae</taxon>
        <taxon>Pentapetalae</taxon>
        <taxon>rosids</taxon>
        <taxon>fabids</taxon>
        <taxon>Fabales</taxon>
        <taxon>Fabaceae</taxon>
        <taxon>Papilionoideae</taxon>
        <taxon>50 kb inversion clade</taxon>
        <taxon>NPAAA clade</taxon>
        <taxon>indigoferoid/millettioid clade</taxon>
        <taxon>Phaseoleae</taxon>
        <taxon>Mucuna</taxon>
    </lineage>
</organism>
<comment type="caution">
    <text evidence="3">The sequence shown here is derived from an EMBL/GenBank/DDBJ whole genome shotgun (WGS) entry which is preliminary data.</text>
</comment>
<feature type="non-terminal residue" evidence="3">
    <location>
        <position position="497"/>
    </location>
</feature>
<reference evidence="3" key="1">
    <citation type="submission" date="2018-05" db="EMBL/GenBank/DDBJ databases">
        <title>Draft genome of Mucuna pruriens seed.</title>
        <authorList>
            <person name="Nnadi N.E."/>
            <person name="Vos R."/>
            <person name="Hasami M.H."/>
            <person name="Devisetty U.K."/>
            <person name="Aguiy J.C."/>
        </authorList>
    </citation>
    <scope>NUCLEOTIDE SEQUENCE [LARGE SCALE GENOMIC DNA]</scope>
    <source>
        <strain evidence="3">JCA_2017</strain>
    </source>
</reference>
<keyword evidence="4" id="KW-1185">Reference proteome</keyword>
<dbReference type="STRING" id="157652.A0A371FXD2"/>
<evidence type="ECO:0000256" key="1">
    <source>
        <dbReference type="SAM" id="MobiDB-lite"/>
    </source>
</evidence>
<evidence type="ECO:0000313" key="4">
    <source>
        <dbReference type="Proteomes" id="UP000257109"/>
    </source>
</evidence>
<dbReference type="InterPro" id="IPR045107">
    <property type="entry name" value="SAC3/GANP/THP3"/>
</dbReference>
<name>A0A371FXD2_MUCPR</name>
<evidence type="ECO:0000313" key="3">
    <source>
        <dbReference type="EMBL" id="RDX82966.1"/>
    </source>
</evidence>
<dbReference type="Gene3D" id="1.25.40.990">
    <property type="match status" value="1"/>
</dbReference>
<feature type="region of interest" description="Disordered" evidence="1">
    <location>
        <begin position="1"/>
        <end position="64"/>
    </location>
</feature>
<proteinExistence type="predicted"/>
<feature type="compositionally biased region" description="Low complexity" evidence="1">
    <location>
        <begin position="39"/>
        <end position="55"/>
    </location>
</feature>
<accession>A0A371FXD2</accession>
<feature type="domain" description="SAC3/GANP/THP3 conserved" evidence="2">
    <location>
        <begin position="72"/>
        <end position="350"/>
    </location>
</feature>
<protein>
    <submittedName>
        <fullName evidence="3">SAC3 family protein C</fullName>
    </submittedName>
</protein>
<dbReference type="OrthoDB" id="264795at2759"/>
<dbReference type="InterPro" id="IPR005062">
    <property type="entry name" value="SAC3/GANP/THP3_conserved"/>
</dbReference>
<dbReference type="AlphaFoldDB" id="A0A371FXD2"/>
<dbReference type="Pfam" id="PF03399">
    <property type="entry name" value="SAC3_GANP"/>
    <property type="match status" value="1"/>
</dbReference>
<dbReference type="GO" id="GO:0005737">
    <property type="term" value="C:cytoplasm"/>
    <property type="evidence" value="ECO:0007669"/>
    <property type="project" value="TreeGrafter"/>
</dbReference>
<dbReference type="GO" id="GO:0006406">
    <property type="term" value="P:mRNA export from nucleus"/>
    <property type="evidence" value="ECO:0007669"/>
    <property type="project" value="TreeGrafter"/>
</dbReference>
<dbReference type="EMBL" id="QJKJ01007502">
    <property type="protein sequence ID" value="RDX82966.1"/>
    <property type="molecule type" value="Genomic_DNA"/>
</dbReference>